<evidence type="ECO:0000313" key="2">
    <source>
        <dbReference type="Proteomes" id="UP000651208"/>
    </source>
</evidence>
<protein>
    <submittedName>
        <fullName evidence="1">Uncharacterized protein</fullName>
    </submittedName>
</protein>
<comment type="caution">
    <text evidence="1">The sequence shown here is derived from an EMBL/GenBank/DDBJ whole genome shotgun (WGS) entry which is preliminary data.</text>
</comment>
<dbReference type="EMBL" id="JABURY010000013">
    <property type="protein sequence ID" value="MBC9130740.1"/>
    <property type="molecule type" value="Genomic_DNA"/>
</dbReference>
<keyword evidence="2" id="KW-1185">Reference proteome</keyword>
<dbReference type="RefSeq" id="WP_187755189.1">
    <property type="nucleotide sequence ID" value="NZ_JABURY010000013.1"/>
</dbReference>
<dbReference type="Proteomes" id="UP000651208">
    <property type="component" value="Unassembled WGS sequence"/>
</dbReference>
<reference evidence="1 2" key="1">
    <citation type="submission" date="2020-06" db="EMBL/GenBank/DDBJ databases">
        <title>Frischella cerana isolated from Apis cerana gut homogenate.</title>
        <authorList>
            <person name="Wolter L.A."/>
            <person name="Suenami S."/>
            <person name="Miyazaki R."/>
        </authorList>
    </citation>
    <scope>NUCLEOTIDE SEQUENCE [LARGE SCALE GENOMIC DNA]</scope>
    <source>
        <strain evidence="1 2">Ac13</strain>
    </source>
</reference>
<sequence>MKKIIDNIILIVGSNKLNIGSINVSLHREISFNNINKLHYSGNISKGKDIIPESLQNLLKEKEESINTGLFSILDELDEQINSFDLFLERNNIRIYDLYIENDGVEFTILNKN</sequence>
<organism evidence="1 2">
    <name type="scientific">Frischella japonica</name>
    <dbReference type="NCBI Taxonomy" id="2741544"/>
    <lineage>
        <taxon>Bacteria</taxon>
        <taxon>Pseudomonadati</taxon>
        <taxon>Pseudomonadota</taxon>
        <taxon>Gammaproteobacteria</taxon>
        <taxon>Orbales</taxon>
        <taxon>Orbaceae</taxon>
        <taxon>Frischella</taxon>
    </lineage>
</organism>
<proteinExistence type="predicted"/>
<gene>
    <name evidence="1" type="ORF">FcAc13_05380</name>
</gene>
<evidence type="ECO:0000313" key="1">
    <source>
        <dbReference type="EMBL" id="MBC9130740.1"/>
    </source>
</evidence>
<name>A0ABR7QXC1_9GAMM</name>
<accession>A0ABR7QXC1</accession>